<dbReference type="EC" id="2.7.1.49" evidence="2"/>
<comment type="pathway">
    <text evidence="1">Cofactor biosynthesis; thiamine diphosphate biosynthesis.</text>
</comment>
<dbReference type="PANTHER" id="PTHR20858:SF17">
    <property type="entry name" value="HYDROXYMETHYLPYRIMIDINE_PHOSPHOMETHYLPYRIMIDINE KINASE THI20-RELATED"/>
    <property type="match status" value="1"/>
</dbReference>
<evidence type="ECO:0000259" key="7">
    <source>
        <dbReference type="Pfam" id="PF08543"/>
    </source>
</evidence>
<keyword evidence="6" id="KW-0067">ATP-binding</keyword>
<evidence type="ECO:0000256" key="5">
    <source>
        <dbReference type="ARBA" id="ARBA00022777"/>
    </source>
</evidence>
<dbReference type="NCBIfam" id="TIGR00097">
    <property type="entry name" value="HMP-P_kinase"/>
    <property type="match status" value="1"/>
</dbReference>
<dbReference type="FunFam" id="3.40.1190.20:FF:000003">
    <property type="entry name" value="Phosphomethylpyrimidine kinase ThiD"/>
    <property type="match status" value="1"/>
</dbReference>
<keyword evidence="3" id="KW-0808">Transferase</keyword>
<dbReference type="AlphaFoldDB" id="A0A2L1GNX3"/>
<dbReference type="UniPathway" id="UPA00060">
    <property type="reaction ID" value="UER00138"/>
</dbReference>
<dbReference type="GO" id="GO:0009229">
    <property type="term" value="P:thiamine diphosphate biosynthetic process"/>
    <property type="evidence" value="ECO:0007669"/>
    <property type="project" value="UniProtKB-UniPathway"/>
</dbReference>
<organism evidence="8 9">
    <name type="scientific">Desulfobulbus oralis</name>
    <dbReference type="NCBI Taxonomy" id="1986146"/>
    <lineage>
        <taxon>Bacteria</taxon>
        <taxon>Pseudomonadati</taxon>
        <taxon>Thermodesulfobacteriota</taxon>
        <taxon>Desulfobulbia</taxon>
        <taxon>Desulfobulbales</taxon>
        <taxon>Desulfobulbaceae</taxon>
        <taxon>Desulfobulbus</taxon>
    </lineage>
</organism>
<evidence type="ECO:0000256" key="3">
    <source>
        <dbReference type="ARBA" id="ARBA00022679"/>
    </source>
</evidence>
<evidence type="ECO:0000256" key="6">
    <source>
        <dbReference type="ARBA" id="ARBA00022840"/>
    </source>
</evidence>
<name>A0A2L1GNX3_9BACT</name>
<dbReference type="GO" id="GO:0005829">
    <property type="term" value="C:cytosol"/>
    <property type="evidence" value="ECO:0007669"/>
    <property type="project" value="TreeGrafter"/>
</dbReference>
<feature type="domain" description="Pyridoxamine kinase/Phosphomethylpyrimidine kinase" evidence="7">
    <location>
        <begin position="15"/>
        <end position="263"/>
    </location>
</feature>
<evidence type="ECO:0000313" key="9">
    <source>
        <dbReference type="Proteomes" id="UP000239867"/>
    </source>
</evidence>
<dbReference type="SUPFAM" id="SSF53613">
    <property type="entry name" value="Ribokinase-like"/>
    <property type="match status" value="1"/>
</dbReference>
<keyword evidence="4" id="KW-0547">Nucleotide-binding</keyword>
<gene>
    <name evidence="8" type="ORF">CAY53_07800</name>
</gene>
<protein>
    <recommendedName>
        <fullName evidence="2">hydroxymethylpyrimidine kinase</fullName>
        <ecNumber evidence="2">2.7.1.49</ecNumber>
    </recommendedName>
</protein>
<dbReference type="PANTHER" id="PTHR20858">
    <property type="entry name" value="PHOSPHOMETHYLPYRIMIDINE KINASE"/>
    <property type="match status" value="1"/>
</dbReference>
<dbReference type="EMBL" id="CP021255">
    <property type="protein sequence ID" value="AVD71380.1"/>
    <property type="molecule type" value="Genomic_DNA"/>
</dbReference>
<dbReference type="OrthoDB" id="9810880at2"/>
<evidence type="ECO:0000313" key="8">
    <source>
        <dbReference type="EMBL" id="AVD71380.1"/>
    </source>
</evidence>
<evidence type="ECO:0000256" key="2">
    <source>
        <dbReference type="ARBA" id="ARBA00012135"/>
    </source>
</evidence>
<dbReference type="InterPro" id="IPR004399">
    <property type="entry name" value="HMP/HMP-P_kinase_dom"/>
</dbReference>
<dbReference type="GO" id="GO:0005524">
    <property type="term" value="F:ATP binding"/>
    <property type="evidence" value="ECO:0007669"/>
    <property type="project" value="UniProtKB-KW"/>
</dbReference>
<dbReference type="Proteomes" id="UP000239867">
    <property type="component" value="Chromosome"/>
</dbReference>
<dbReference type="Pfam" id="PF08543">
    <property type="entry name" value="Phos_pyr_kin"/>
    <property type="match status" value="1"/>
</dbReference>
<proteinExistence type="predicted"/>
<dbReference type="Gene3D" id="3.40.1190.20">
    <property type="match status" value="1"/>
</dbReference>
<dbReference type="KEGG" id="deo:CAY53_07800"/>
<dbReference type="GO" id="GO:0008902">
    <property type="term" value="F:hydroxymethylpyrimidine kinase activity"/>
    <property type="evidence" value="ECO:0007669"/>
    <property type="project" value="UniProtKB-EC"/>
</dbReference>
<dbReference type="InterPro" id="IPR029056">
    <property type="entry name" value="Ribokinase-like"/>
</dbReference>
<accession>A0A2L1GNX3</accession>
<sequence>MTKTYVRALTIAGSDSCGGAGIQADLKTFAALGCYGMSAITAVTAQNTLGVQAIAAVPPDVVRAQIEAVLADPGVDVIKIGMLFSSSLIRTVAQCLQKCVGGTPLVLDPVMVAQSGDSLLENDAVTALREALIPLATLMTPNLPEAEKLLARPIGAEDMAGAAQELAALGCPNVLLKGGHLEGADCDDVLFLGETKRTLRFPGRRIATKNDHGTGCTLSSAIASGLARGLPLEDAVRQGKAYLSAALSAGAAYRLGQGHGPVHHFYAFFPDSPGKERA</sequence>
<dbReference type="InterPro" id="IPR013749">
    <property type="entry name" value="PM/HMP-P_kinase-1"/>
</dbReference>
<keyword evidence="5 8" id="KW-0418">Kinase</keyword>
<dbReference type="CDD" id="cd01169">
    <property type="entry name" value="HMPP_kinase"/>
    <property type="match status" value="1"/>
</dbReference>
<reference evidence="8 9" key="1">
    <citation type="journal article" date="2018" name="MBio">
        <title>Insights into the evolution of host association through the isolation and characterization of a novel human periodontal pathobiont, Desulfobulbus oralis.</title>
        <authorList>
            <person name="Cross K.L."/>
            <person name="Chirania P."/>
            <person name="Xiong W."/>
            <person name="Beall C.J."/>
            <person name="Elkins J.G."/>
            <person name="Giannone R.J."/>
            <person name="Griffen A.L."/>
            <person name="Guss A.M."/>
            <person name="Hettich R.L."/>
            <person name="Joshi S.S."/>
            <person name="Mokrzan E.M."/>
            <person name="Martin R.K."/>
            <person name="Zhulin I.B."/>
            <person name="Leys E.J."/>
            <person name="Podar M."/>
        </authorList>
    </citation>
    <scope>NUCLEOTIDE SEQUENCE [LARGE SCALE GENOMIC DNA]</scope>
    <source>
        <strain evidence="8 9">ORNL</strain>
    </source>
</reference>
<dbReference type="GO" id="GO:0008972">
    <property type="term" value="F:phosphomethylpyrimidine kinase activity"/>
    <property type="evidence" value="ECO:0007669"/>
    <property type="project" value="InterPro"/>
</dbReference>
<evidence type="ECO:0000256" key="1">
    <source>
        <dbReference type="ARBA" id="ARBA00004948"/>
    </source>
</evidence>
<evidence type="ECO:0000256" key="4">
    <source>
        <dbReference type="ARBA" id="ARBA00022741"/>
    </source>
</evidence>
<dbReference type="GO" id="GO:0009228">
    <property type="term" value="P:thiamine biosynthetic process"/>
    <property type="evidence" value="ECO:0007669"/>
    <property type="project" value="InterPro"/>
</dbReference>
<keyword evidence="9" id="KW-1185">Reference proteome</keyword>
<dbReference type="RefSeq" id="WP_104936645.1">
    <property type="nucleotide sequence ID" value="NZ_CP021255.1"/>
</dbReference>